<dbReference type="GO" id="GO:0045259">
    <property type="term" value="C:proton-transporting ATP synthase complex"/>
    <property type="evidence" value="ECO:0007669"/>
    <property type="project" value="UniProtKB-KW"/>
</dbReference>
<evidence type="ECO:0000256" key="5">
    <source>
        <dbReference type="ARBA" id="ARBA00022781"/>
    </source>
</evidence>
<evidence type="ECO:0000256" key="2">
    <source>
        <dbReference type="ARBA" id="ARBA00005895"/>
    </source>
</evidence>
<proteinExistence type="inferred from homology"/>
<accession>A0A3B5L614</accession>
<dbReference type="PANTHER" id="PTHR13080">
    <property type="entry name" value="ATP SYNTHASE F CHAIN, MITOCHONDRIAL-RELATED"/>
    <property type="match status" value="1"/>
</dbReference>
<keyword evidence="7" id="KW-0496">Mitochondrion</keyword>
<evidence type="ECO:0000256" key="9">
    <source>
        <dbReference type="ARBA" id="ARBA00023310"/>
    </source>
</evidence>
<evidence type="ECO:0000313" key="12">
    <source>
        <dbReference type="Proteomes" id="UP000261380"/>
    </source>
</evidence>
<keyword evidence="3" id="KW-0813">Transport</keyword>
<keyword evidence="5" id="KW-0375">Hydrogen ion transport</keyword>
<evidence type="ECO:0000256" key="10">
    <source>
        <dbReference type="SAM" id="Phobius"/>
    </source>
</evidence>
<reference evidence="11" key="2">
    <citation type="submission" date="2025-09" db="UniProtKB">
        <authorList>
            <consortium name="Ensembl"/>
        </authorList>
    </citation>
    <scope>IDENTIFICATION</scope>
</reference>
<comment type="subcellular location">
    <subcellularLocation>
        <location evidence="1">Mitochondrion membrane</location>
    </subcellularLocation>
</comment>
<keyword evidence="6" id="KW-0406">Ion transport</keyword>
<dbReference type="AlphaFoldDB" id="A0A3B5L614"/>
<evidence type="ECO:0000313" key="11">
    <source>
        <dbReference type="Ensembl" id="ENSXCOP00000005266.1"/>
    </source>
</evidence>
<dbReference type="GO" id="GO:0031966">
    <property type="term" value="C:mitochondrial membrane"/>
    <property type="evidence" value="ECO:0007669"/>
    <property type="project" value="UniProtKB-SubCell"/>
</dbReference>
<keyword evidence="10" id="KW-0812">Transmembrane</keyword>
<dbReference type="PANTHER" id="PTHR13080:SF13">
    <property type="entry name" value="ATP SYNTHASE SUBUNIT F, MITOCHONDRIAL"/>
    <property type="match status" value="1"/>
</dbReference>
<evidence type="ECO:0000256" key="3">
    <source>
        <dbReference type="ARBA" id="ARBA00022448"/>
    </source>
</evidence>
<keyword evidence="10" id="KW-1133">Transmembrane helix</keyword>
<organism evidence="11 12">
    <name type="scientific">Xiphophorus couchianus</name>
    <name type="common">Monterrey platyfish</name>
    <dbReference type="NCBI Taxonomy" id="32473"/>
    <lineage>
        <taxon>Eukaryota</taxon>
        <taxon>Metazoa</taxon>
        <taxon>Chordata</taxon>
        <taxon>Craniata</taxon>
        <taxon>Vertebrata</taxon>
        <taxon>Euteleostomi</taxon>
        <taxon>Actinopterygii</taxon>
        <taxon>Neopterygii</taxon>
        <taxon>Teleostei</taxon>
        <taxon>Neoteleostei</taxon>
        <taxon>Acanthomorphata</taxon>
        <taxon>Ovalentaria</taxon>
        <taxon>Atherinomorphae</taxon>
        <taxon>Cyprinodontiformes</taxon>
        <taxon>Poeciliidae</taxon>
        <taxon>Poeciliinae</taxon>
        <taxon>Xiphophorus</taxon>
    </lineage>
</organism>
<evidence type="ECO:0000256" key="1">
    <source>
        <dbReference type="ARBA" id="ARBA00004325"/>
    </source>
</evidence>
<comment type="similarity">
    <text evidence="2">Belongs to the ATPase F chain family.</text>
</comment>
<dbReference type="GeneTree" id="ENSGT00940000167489"/>
<keyword evidence="12" id="KW-1185">Reference proteome</keyword>
<evidence type="ECO:0000256" key="8">
    <source>
        <dbReference type="ARBA" id="ARBA00023136"/>
    </source>
</evidence>
<dbReference type="Proteomes" id="UP000261380">
    <property type="component" value="Unplaced"/>
</dbReference>
<protein>
    <submittedName>
        <fullName evidence="11">Uncharacterized protein</fullName>
    </submittedName>
</protein>
<dbReference type="STRING" id="32473.ENSXCOP00000005266"/>
<keyword evidence="4" id="KW-0138">CF(0)</keyword>
<feature type="transmembrane region" description="Helical" evidence="10">
    <location>
        <begin position="32"/>
        <end position="51"/>
    </location>
</feature>
<dbReference type="InterPro" id="IPR019344">
    <property type="entry name" value="F1F0-ATPsyn_F_prd"/>
</dbReference>
<evidence type="ECO:0000256" key="7">
    <source>
        <dbReference type="ARBA" id="ARBA00023128"/>
    </source>
</evidence>
<keyword evidence="8 10" id="KW-0472">Membrane</keyword>
<evidence type="ECO:0000256" key="4">
    <source>
        <dbReference type="ARBA" id="ARBA00022547"/>
    </source>
</evidence>
<reference evidence="11" key="1">
    <citation type="submission" date="2025-08" db="UniProtKB">
        <authorList>
            <consortium name="Ensembl"/>
        </authorList>
    </citation>
    <scope>IDENTIFICATION</scope>
</reference>
<dbReference type="Ensembl" id="ENSXCOT00000005327.1">
    <property type="protein sequence ID" value="ENSXCOP00000005266.1"/>
    <property type="gene ID" value="ENSXCOG00000004121.1"/>
</dbReference>
<sequence>AGLLAGHLASTPSWGRSEVTLGRYIDVKKGSVGGLSMLLAGYCVLSYIWSYPHIKLSRWRKYH</sequence>
<dbReference type="GO" id="GO:0042776">
    <property type="term" value="P:proton motive force-driven mitochondrial ATP synthesis"/>
    <property type="evidence" value="ECO:0007669"/>
    <property type="project" value="TreeGrafter"/>
</dbReference>
<name>A0A3B5L614_9TELE</name>
<keyword evidence="9" id="KW-0066">ATP synthesis</keyword>
<evidence type="ECO:0000256" key="6">
    <source>
        <dbReference type="ARBA" id="ARBA00023065"/>
    </source>
</evidence>
<dbReference type="GO" id="GO:0046933">
    <property type="term" value="F:proton-transporting ATP synthase activity, rotational mechanism"/>
    <property type="evidence" value="ECO:0007669"/>
    <property type="project" value="TreeGrafter"/>
</dbReference>